<name>A0A655DKJ3_SALET</name>
<accession>A0A655DKJ3</accession>
<proteinExistence type="predicted"/>
<organism evidence="1 2">
    <name type="scientific">Salmonella enterica subsp. enterica serovar Bovismorbificans</name>
    <dbReference type="NCBI Taxonomy" id="58097"/>
    <lineage>
        <taxon>Bacteria</taxon>
        <taxon>Pseudomonadati</taxon>
        <taxon>Pseudomonadota</taxon>
        <taxon>Gammaproteobacteria</taxon>
        <taxon>Enterobacterales</taxon>
        <taxon>Enterobacteriaceae</taxon>
        <taxon>Salmonella</taxon>
    </lineage>
</organism>
<sequence>MRDTFCRLQQVFIISTKHNQQLHIRIIRMAHHLDNRRVNRRMIAQEIGASIVGGEHDRIAIRQVIIQHREALTAPARPRAKPGRDNRSRLLLRQIRHVSKHYRQRHRTVIPRIEKRHREVGQIVIHRQHVIGQIQGAISPDV</sequence>
<dbReference type="AlphaFoldDB" id="A0A655DKJ3"/>
<protein>
    <submittedName>
        <fullName evidence="1">Uncharacterized protein</fullName>
    </submittedName>
</protein>
<gene>
    <name evidence="1" type="ORF">ERS008198_03399</name>
</gene>
<dbReference type="Proteomes" id="UP000041314">
    <property type="component" value="Unassembled WGS sequence"/>
</dbReference>
<evidence type="ECO:0000313" key="1">
    <source>
        <dbReference type="EMBL" id="CNU71806.1"/>
    </source>
</evidence>
<reference evidence="1 2" key="1">
    <citation type="submission" date="2015-03" db="EMBL/GenBank/DDBJ databases">
        <authorList>
            <consortium name="Pathogen Informatics"/>
        </authorList>
    </citation>
    <scope>NUCLEOTIDE SEQUENCE [LARGE SCALE GENOMIC DNA]</scope>
    <source>
        <strain evidence="1 2">A1104</strain>
    </source>
</reference>
<dbReference type="EMBL" id="CQPA01000032">
    <property type="protein sequence ID" value="CNU71806.1"/>
    <property type="molecule type" value="Genomic_DNA"/>
</dbReference>
<evidence type="ECO:0000313" key="2">
    <source>
        <dbReference type="Proteomes" id="UP000041314"/>
    </source>
</evidence>